<evidence type="ECO:0000313" key="3">
    <source>
        <dbReference type="Proteomes" id="UP000183769"/>
    </source>
</evidence>
<organism evidence="2 3">
    <name type="scientific">Halolamina pelagica</name>
    <dbReference type="NCBI Taxonomy" id="699431"/>
    <lineage>
        <taxon>Archaea</taxon>
        <taxon>Methanobacteriati</taxon>
        <taxon>Methanobacteriota</taxon>
        <taxon>Stenosarchaea group</taxon>
        <taxon>Halobacteria</taxon>
        <taxon>Halobacteriales</taxon>
        <taxon>Haloferacaceae</taxon>
    </lineage>
</organism>
<proteinExistence type="predicted"/>
<keyword evidence="3" id="KW-1185">Reference proteome</keyword>
<dbReference type="OrthoDB" id="189787at2157"/>
<dbReference type="EMBL" id="FOXI01000003">
    <property type="protein sequence ID" value="SFP34297.1"/>
    <property type="molecule type" value="Genomic_DNA"/>
</dbReference>
<evidence type="ECO:0000256" key="1">
    <source>
        <dbReference type="SAM" id="MobiDB-lite"/>
    </source>
</evidence>
<sequence>MATTPTRRAYLSATAGLLTVGLAGCSGDSGTDPPETGDEPSETESGTAAELDLREANVVGVGVESVDGGYRFDVTLYHDDDGEDGYANWWQVESRDGDRLGRRELAHAHGTQEFTRSATVEIPEGVETVVVRGHDQTHGYGGQAMLVTIETGETEALRQGREPDEFGE</sequence>
<dbReference type="AlphaFoldDB" id="A0A1I5PKB7"/>
<reference evidence="3" key="1">
    <citation type="submission" date="2016-10" db="EMBL/GenBank/DDBJ databases">
        <authorList>
            <person name="Varghese N."/>
            <person name="Submissions S."/>
        </authorList>
    </citation>
    <scope>NUCLEOTIDE SEQUENCE [LARGE SCALE GENOMIC DNA]</scope>
    <source>
        <strain evidence="3">CGMCC 1.10329</strain>
    </source>
</reference>
<gene>
    <name evidence="2" type="ORF">SAMN05216277_1039</name>
</gene>
<evidence type="ECO:0000313" key="2">
    <source>
        <dbReference type="EMBL" id="SFP34297.1"/>
    </source>
</evidence>
<protein>
    <submittedName>
        <fullName evidence="2">Uncharacterized protein</fullName>
    </submittedName>
</protein>
<name>A0A1I5PKB7_9EURY</name>
<dbReference type="Proteomes" id="UP000183769">
    <property type="component" value="Unassembled WGS sequence"/>
</dbReference>
<accession>A0A1I5PKB7</accession>
<feature type="region of interest" description="Disordered" evidence="1">
    <location>
        <begin position="24"/>
        <end position="47"/>
    </location>
</feature>
<dbReference type="RefSeq" id="WP_074876196.1">
    <property type="nucleotide sequence ID" value="NZ_FOXI01000003.1"/>
</dbReference>
<dbReference type="PROSITE" id="PS51257">
    <property type="entry name" value="PROKAR_LIPOPROTEIN"/>
    <property type="match status" value="1"/>
</dbReference>